<dbReference type="Proteomes" id="UP000275401">
    <property type="component" value="Unassembled WGS sequence"/>
</dbReference>
<feature type="region of interest" description="Disordered" evidence="1">
    <location>
        <begin position="91"/>
        <end position="113"/>
    </location>
</feature>
<evidence type="ECO:0000313" key="3">
    <source>
        <dbReference type="Proteomes" id="UP000275401"/>
    </source>
</evidence>
<evidence type="ECO:0000313" key="2">
    <source>
        <dbReference type="EMBL" id="RNG34364.1"/>
    </source>
</evidence>
<gene>
    <name evidence="2" type="ORF">EEJ42_05590</name>
</gene>
<keyword evidence="3" id="KW-1185">Reference proteome</keyword>
<sequence>MGELEENQLEDGERDLPRALLAVVGHGQRQRVDLVQVQVEAGGLCPRATRVVGVGVGAGGAGDAEDGAGVQLVAGVVRATSGSRWAARLRRGRGGTECAQDPADLRETPMGSL</sequence>
<protein>
    <submittedName>
        <fullName evidence="2">Uncharacterized protein</fullName>
    </submittedName>
</protein>
<dbReference type="AlphaFoldDB" id="A0A3M8WY87"/>
<accession>A0A3M8WY87</accession>
<evidence type="ECO:0000256" key="1">
    <source>
        <dbReference type="SAM" id="MobiDB-lite"/>
    </source>
</evidence>
<organism evidence="2 3">
    <name type="scientific">Streptomyces botrytidirepellens</name>
    <dbReference type="NCBI Taxonomy" id="2486417"/>
    <lineage>
        <taxon>Bacteria</taxon>
        <taxon>Bacillati</taxon>
        <taxon>Actinomycetota</taxon>
        <taxon>Actinomycetes</taxon>
        <taxon>Kitasatosporales</taxon>
        <taxon>Streptomycetaceae</taxon>
        <taxon>Streptomyces</taxon>
    </lineage>
</organism>
<reference evidence="2 3" key="1">
    <citation type="submission" date="2018-11" db="EMBL/GenBank/DDBJ databases">
        <title>The Potential of Streptomyces as Biocontrol Agents against the Tomato grey mould, Botrytis cinerea (Gray mold) Frontiers in Microbiology.</title>
        <authorList>
            <person name="Li D."/>
        </authorList>
    </citation>
    <scope>NUCLEOTIDE SEQUENCE [LARGE SCALE GENOMIC DNA]</scope>
    <source>
        <strain evidence="2 3">NEAU-LD23</strain>
    </source>
</reference>
<dbReference type="EMBL" id="RIBZ01000075">
    <property type="protein sequence ID" value="RNG34364.1"/>
    <property type="molecule type" value="Genomic_DNA"/>
</dbReference>
<comment type="caution">
    <text evidence="2">The sequence shown here is derived from an EMBL/GenBank/DDBJ whole genome shotgun (WGS) entry which is preliminary data.</text>
</comment>
<name>A0A3M8WY87_9ACTN</name>
<proteinExistence type="predicted"/>